<name>A0A923LV46_9FIRM</name>
<proteinExistence type="inferred from homology"/>
<evidence type="ECO:0000256" key="4">
    <source>
        <dbReference type="ARBA" id="ARBA00023015"/>
    </source>
</evidence>
<evidence type="ECO:0000256" key="3">
    <source>
        <dbReference type="ARBA" id="ARBA00022884"/>
    </source>
</evidence>
<evidence type="ECO:0000259" key="7">
    <source>
        <dbReference type="Pfam" id="PF01029"/>
    </source>
</evidence>
<dbReference type="HAMAP" id="MF_00073">
    <property type="entry name" value="NusB"/>
    <property type="match status" value="1"/>
</dbReference>
<organism evidence="8 9">
    <name type="scientific">Agathobaculum faecis</name>
    <dbReference type="NCBI Taxonomy" id="2763013"/>
    <lineage>
        <taxon>Bacteria</taxon>
        <taxon>Bacillati</taxon>
        <taxon>Bacillota</taxon>
        <taxon>Clostridia</taxon>
        <taxon>Eubacteriales</taxon>
        <taxon>Butyricicoccaceae</taxon>
        <taxon>Agathobaculum</taxon>
    </lineage>
</organism>
<keyword evidence="9" id="KW-1185">Reference proteome</keyword>
<dbReference type="PANTHER" id="PTHR11078">
    <property type="entry name" value="N UTILIZATION SUBSTANCE PROTEIN B-RELATED"/>
    <property type="match status" value="1"/>
</dbReference>
<gene>
    <name evidence="6 8" type="primary">nusB</name>
    <name evidence="8" type="ORF">H8S45_10595</name>
</gene>
<sequence>MSRTKAREIALHLIFEMGFQQFEDENLNNRLDESIMASISGDIALYAGKLSDQQTQYIRSVVKGVAGSLEELDRTIEAYSKGWKLNRLSRMTSAVLRLAIYEMRYVDDVPVGAAINEAVELAKVYDTDEAAAFVNGVLGSVARAEFPDKPAALETADA</sequence>
<dbReference type="PANTHER" id="PTHR11078:SF3">
    <property type="entry name" value="ANTITERMINATION NUSB DOMAIN-CONTAINING PROTEIN"/>
    <property type="match status" value="1"/>
</dbReference>
<evidence type="ECO:0000313" key="8">
    <source>
        <dbReference type="EMBL" id="MBC5725903.1"/>
    </source>
</evidence>
<feature type="domain" description="NusB/RsmB/TIM44" evidence="7">
    <location>
        <begin position="5"/>
        <end position="143"/>
    </location>
</feature>
<keyword evidence="2 6" id="KW-0889">Transcription antitermination</keyword>
<dbReference type="SUPFAM" id="SSF48013">
    <property type="entry name" value="NusB-like"/>
    <property type="match status" value="1"/>
</dbReference>
<dbReference type="InterPro" id="IPR011605">
    <property type="entry name" value="NusB_fam"/>
</dbReference>
<dbReference type="GO" id="GO:0031564">
    <property type="term" value="P:transcription antitermination"/>
    <property type="evidence" value="ECO:0007669"/>
    <property type="project" value="UniProtKB-KW"/>
</dbReference>
<reference evidence="8" key="1">
    <citation type="submission" date="2020-08" db="EMBL/GenBank/DDBJ databases">
        <title>Genome public.</title>
        <authorList>
            <person name="Liu C."/>
            <person name="Sun Q."/>
        </authorList>
    </citation>
    <scope>NUCLEOTIDE SEQUENCE</scope>
    <source>
        <strain evidence="8">NSJ-28</strain>
    </source>
</reference>
<evidence type="ECO:0000256" key="1">
    <source>
        <dbReference type="ARBA" id="ARBA00005952"/>
    </source>
</evidence>
<comment type="similarity">
    <text evidence="1 6">Belongs to the NusB family.</text>
</comment>
<dbReference type="RefSeq" id="WP_054327309.1">
    <property type="nucleotide sequence ID" value="NZ_JACOPL010000009.1"/>
</dbReference>
<dbReference type="GO" id="GO:0005829">
    <property type="term" value="C:cytosol"/>
    <property type="evidence" value="ECO:0007669"/>
    <property type="project" value="TreeGrafter"/>
</dbReference>
<evidence type="ECO:0000256" key="2">
    <source>
        <dbReference type="ARBA" id="ARBA00022814"/>
    </source>
</evidence>
<dbReference type="Proteomes" id="UP000606499">
    <property type="component" value="Unassembled WGS sequence"/>
</dbReference>
<keyword evidence="5 6" id="KW-0804">Transcription</keyword>
<dbReference type="EMBL" id="JACOPL010000009">
    <property type="protein sequence ID" value="MBC5725903.1"/>
    <property type="molecule type" value="Genomic_DNA"/>
</dbReference>
<evidence type="ECO:0000256" key="5">
    <source>
        <dbReference type="ARBA" id="ARBA00023163"/>
    </source>
</evidence>
<comment type="function">
    <text evidence="6">Involved in transcription antitermination. Required for transcription of ribosomal RNA (rRNA) genes. Binds specifically to the boxA antiterminator sequence of the ribosomal RNA (rrn) operons.</text>
</comment>
<dbReference type="Gene3D" id="1.10.940.10">
    <property type="entry name" value="NusB-like"/>
    <property type="match status" value="1"/>
</dbReference>
<evidence type="ECO:0000313" key="9">
    <source>
        <dbReference type="Proteomes" id="UP000606499"/>
    </source>
</evidence>
<keyword evidence="4 6" id="KW-0805">Transcription regulation</keyword>
<comment type="caution">
    <text evidence="8">The sequence shown here is derived from an EMBL/GenBank/DDBJ whole genome shotgun (WGS) entry which is preliminary data.</text>
</comment>
<dbReference type="NCBIfam" id="TIGR01951">
    <property type="entry name" value="nusB"/>
    <property type="match status" value="1"/>
</dbReference>
<dbReference type="Pfam" id="PF01029">
    <property type="entry name" value="NusB"/>
    <property type="match status" value="1"/>
</dbReference>
<evidence type="ECO:0000256" key="6">
    <source>
        <dbReference type="HAMAP-Rule" id="MF_00073"/>
    </source>
</evidence>
<dbReference type="GO" id="GO:0006353">
    <property type="term" value="P:DNA-templated transcription termination"/>
    <property type="evidence" value="ECO:0007669"/>
    <property type="project" value="UniProtKB-UniRule"/>
</dbReference>
<dbReference type="AlphaFoldDB" id="A0A923LV46"/>
<dbReference type="InterPro" id="IPR006027">
    <property type="entry name" value="NusB_RsmB_TIM44"/>
</dbReference>
<dbReference type="InterPro" id="IPR035926">
    <property type="entry name" value="NusB-like_sf"/>
</dbReference>
<keyword evidence="3 6" id="KW-0694">RNA-binding</keyword>
<dbReference type="GO" id="GO:0003723">
    <property type="term" value="F:RNA binding"/>
    <property type="evidence" value="ECO:0007669"/>
    <property type="project" value="UniProtKB-UniRule"/>
</dbReference>
<protein>
    <recommendedName>
        <fullName evidence="6">Transcription antitermination protein NusB</fullName>
    </recommendedName>
    <alternativeName>
        <fullName evidence="6">Antitermination factor NusB</fullName>
    </alternativeName>
</protein>
<accession>A0A923LV46</accession>